<proteinExistence type="predicted"/>
<accession>A0ACA9RJ12</accession>
<reference evidence="1" key="1">
    <citation type="submission" date="2021-06" db="EMBL/GenBank/DDBJ databases">
        <authorList>
            <person name="Kallberg Y."/>
            <person name="Tangrot J."/>
            <person name="Rosling A."/>
        </authorList>
    </citation>
    <scope>NUCLEOTIDE SEQUENCE</scope>
    <source>
        <strain evidence="1">MA461A</strain>
    </source>
</reference>
<sequence>MTSDNSKVHSAASGKSKEKRRTLSLEFINDDRSIEEDIDDVTSPLLSKFKTINGRDFFDIEDLNYILPSDKLETDRETLCGSGNWIIDMALEYPSSTFIGIDVNSSFFPSSDKYPPNVCFLTSNVTYGIPFPMETFDFVYLSMMYSAFTEQQWFELTKDIVRVLKYDGWIESLEATALCLNRGKVTKWIEEAACMKEKDINCRITELVPKIFESNGLTNIQCIKIEYPVGEWFGCFGKYSMNNLRRLFQSFVFLPEYMGISYEEYIDLLDIFVKEANENKTYTHLQRCFAKKTWI</sequence>
<gene>
    <name evidence="1" type="ORF">RPERSI_LOCUS19828</name>
</gene>
<comment type="caution">
    <text evidence="1">The sequence shown here is derived from an EMBL/GenBank/DDBJ whole genome shotgun (WGS) entry which is preliminary data.</text>
</comment>
<organism evidence="1 2">
    <name type="scientific">Racocetra persica</name>
    <dbReference type="NCBI Taxonomy" id="160502"/>
    <lineage>
        <taxon>Eukaryota</taxon>
        <taxon>Fungi</taxon>
        <taxon>Fungi incertae sedis</taxon>
        <taxon>Mucoromycota</taxon>
        <taxon>Glomeromycotina</taxon>
        <taxon>Glomeromycetes</taxon>
        <taxon>Diversisporales</taxon>
        <taxon>Gigasporaceae</taxon>
        <taxon>Racocetra</taxon>
    </lineage>
</organism>
<feature type="non-terminal residue" evidence="1">
    <location>
        <position position="295"/>
    </location>
</feature>
<dbReference type="EMBL" id="CAJVQC010054912">
    <property type="protein sequence ID" value="CAG8794766.1"/>
    <property type="molecule type" value="Genomic_DNA"/>
</dbReference>
<dbReference type="Proteomes" id="UP000789920">
    <property type="component" value="Unassembled WGS sequence"/>
</dbReference>
<evidence type="ECO:0000313" key="2">
    <source>
        <dbReference type="Proteomes" id="UP000789920"/>
    </source>
</evidence>
<keyword evidence="2" id="KW-1185">Reference proteome</keyword>
<name>A0ACA9RJ12_9GLOM</name>
<evidence type="ECO:0000313" key="1">
    <source>
        <dbReference type="EMBL" id="CAG8794766.1"/>
    </source>
</evidence>
<protein>
    <submittedName>
        <fullName evidence="1">14190_t:CDS:1</fullName>
    </submittedName>
</protein>